<proteinExistence type="predicted"/>
<dbReference type="Ensembl" id="ENSAPLT00020017145.1">
    <property type="protein sequence ID" value="ENSAPLP00020015882.1"/>
    <property type="gene ID" value="ENSAPLG00020011488.1"/>
</dbReference>
<accession>A0A8B9T577</accession>
<reference evidence="1" key="3">
    <citation type="submission" date="2025-09" db="UniProtKB">
        <authorList>
            <consortium name="Ensembl"/>
        </authorList>
    </citation>
    <scope>IDENTIFICATION</scope>
</reference>
<protein>
    <submittedName>
        <fullName evidence="1">Uncharacterized protein</fullName>
    </submittedName>
</protein>
<reference evidence="1" key="2">
    <citation type="submission" date="2025-08" db="UniProtKB">
        <authorList>
            <consortium name="Ensembl"/>
        </authorList>
    </citation>
    <scope>IDENTIFICATION</scope>
</reference>
<sequence length="141" mass="15277">VARLSLPLAGSYKDNVFSPDSLHSPQDEEAARQEKPRTFETFGKGAGADSNAAGTRLASTFLSEMSTLFEMILSQKVQVHNETGSGLLRQLSARGKSLGLDDSAPTTDGWSLSKVNWEKGSVKTVLKYSVTGFTHLTRRSK</sequence>
<reference evidence="1" key="1">
    <citation type="submission" date="2019-08" db="EMBL/GenBank/DDBJ databases">
        <title>Three high-quality genomes provides insights into domestication of ducks.</title>
        <authorList>
            <person name="Hou Z.C."/>
            <person name="Zhu F."/>
            <person name="Yin Z.T."/>
            <person name="Zhang F."/>
        </authorList>
    </citation>
    <scope>NUCLEOTIDE SEQUENCE [LARGE SCALE GENOMIC DNA]</scope>
</reference>
<organism evidence="1 2">
    <name type="scientific">Anas platyrhynchos</name>
    <name type="common">Mallard</name>
    <name type="synonym">Anas boschas</name>
    <dbReference type="NCBI Taxonomy" id="8839"/>
    <lineage>
        <taxon>Eukaryota</taxon>
        <taxon>Metazoa</taxon>
        <taxon>Chordata</taxon>
        <taxon>Craniata</taxon>
        <taxon>Vertebrata</taxon>
        <taxon>Euteleostomi</taxon>
        <taxon>Archelosauria</taxon>
        <taxon>Archosauria</taxon>
        <taxon>Dinosauria</taxon>
        <taxon>Saurischia</taxon>
        <taxon>Theropoda</taxon>
        <taxon>Coelurosauria</taxon>
        <taxon>Aves</taxon>
        <taxon>Neognathae</taxon>
        <taxon>Galloanserae</taxon>
        <taxon>Anseriformes</taxon>
        <taxon>Anatidae</taxon>
        <taxon>Anatinae</taxon>
        <taxon>Anas</taxon>
    </lineage>
</organism>
<evidence type="ECO:0000313" key="1">
    <source>
        <dbReference type="Ensembl" id="ENSAPLP00020015882.1"/>
    </source>
</evidence>
<name>A0A8B9T577_ANAPL</name>
<dbReference type="AlphaFoldDB" id="A0A8B9T577"/>
<dbReference type="Proteomes" id="UP000694400">
    <property type="component" value="Chromosome 14"/>
</dbReference>
<evidence type="ECO:0000313" key="2">
    <source>
        <dbReference type="Proteomes" id="UP000694400"/>
    </source>
</evidence>